<organism evidence="7 8">
    <name type="scientific">Paraoerskovia marina</name>
    <dbReference type="NCBI Taxonomy" id="545619"/>
    <lineage>
        <taxon>Bacteria</taxon>
        <taxon>Bacillati</taxon>
        <taxon>Actinomycetota</taxon>
        <taxon>Actinomycetes</taxon>
        <taxon>Micrococcales</taxon>
        <taxon>Cellulomonadaceae</taxon>
        <taxon>Paraoerskovia</taxon>
    </lineage>
</organism>
<keyword evidence="2 5" id="KW-0812">Transmembrane</keyword>
<feature type="transmembrane region" description="Helical" evidence="5">
    <location>
        <begin position="138"/>
        <end position="163"/>
    </location>
</feature>
<evidence type="ECO:0000256" key="5">
    <source>
        <dbReference type="SAM" id="Phobius"/>
    </source>
</evidence>
<name>A0A1H1NED4_9CELL</name>
<feature type="transmembrane region" description="Helical" evidence="5">
    <location>
        <begin position="82"/>
        <end position="103"/>
    </location>
</feature>
<dbReference type="EMBL" id="LT629776">
    <property type="protein sequence ID" value="SDR97284.1"/>
    <property type="molecule type" value="Genomic_DNA"/>
</dbReference>
<keyword evidence="4 5" id="KW-0472">Membrane</keyword>
<evidence type="ECO:0000313" key="7">
    <source>
        <dbReference type="EMBL" id="SDR97284.1"/>
    </source>
</evidence>
<feature type="domain" description="RDD" evidence="6">
    <location>
        <begin position="26"/>
        <end position="121"/>
    </location>
</feature>
<evidence type="ECO:0000256" key="2">
    <source>
        <dbReference type="ARBA" id="ARBA00022692"/>
    </source>
</evidence>
<dbReference type="Proteomes" id="UP000185663">
    <property type="component" value="Chromosome I"/>
</dbReference>
<sequence length="649" mass="69332">MTSFGERGHTGYILRVTATPARRLAGLALDALLLVVTLGIGWLVWSWFEWGHARTPGMRLVRLHVERGDGAATRGRMAAREVLWKGLALLAGLVSFGVLWWAAAAPVLGRRRRALWDVAAGTDVVGTREVERGTVRRVVGRTGAGAGLVAVTAATALLAVMWIPASATVVSNVVTGERADELTGTPATARCTELRPEGRVETQGRAADGATLRVFTIGYHLRVSDAEDYATYRDRMRCLMEDEVVPHLEPGQPALVVYPEDVGLPAVALGARGATVRAQAEGPLRAVSPDVPLALAGALGQFNLGYGPQIAAYQARFGGVDPRKQAMLAATDTAVRSFARTFSEIASDYGVYVVASNNMADYRVTTDPAEVAIFADPEAQPTDRAYVATSSRVTNSTFLWGPDVVDPDAPDYLTNLLAKNEKIPLTPLELDLLGLDEGPATGPEALENAAPVDVAGFAVGMATSLPAFRYGYPFGDRPAGFDPCADLRESYEACQDELGVEVVLQADANPGQWPAPGGHGEYQPLEWMGSVWRQVADPTVSTRYNVTPMMTGNLFDLTFDGQSTISERGASGGGMHLVGIDAAEPEDGDEWRVYAGDKSEFLVMSPWVVDSDDRDELRATAAELAGGSGADRENDYVESVLWADLVPAE</sequence>
<dbReference type="OrthoDB" id="9811121at2"/>
<dbReference type="AlphaFoldDB" id="A0A1H1NED4"/>
<keyword evidence="8" id="KW-1185">Reference proteome</keyword>
<evidence type="ECO:0000256" key="4">
    <source>
        <dbReference type="ARBA" id="ARBA00023136"/>
    </source>
</evidence>
<evidence type="ECO:0000313" key="8">
    <source>
        <dbReference type="Proteomes" id="UP000185663"/>
    </source>
</evidence>
<accession>A0A1H1NED4</accession>
<dbReference type="Pfam" id="PF06271">
    <property type="entry name" value="RDD"/>
    <property type="match status" value="1"/>
</dbReference>
<proteinExistence type="predicted"/>
<evidence type="ECO:0000256" key="1">
    <source>
        <dbReference type="ARBA" id="ARBA00004141"/>
    </source>
</evidence>
<dbReference type="STRING" id="545619.SAMN04489860_0510"/>
<dbReference type="GO" id="GO:0016020">
    <property type="term" value="C:membrane"/>
    <property type="evidence" value="ECO:0007669"/>
    <property type="project" value="UniProtKB-SubCell"/>
</dbReference>
<gene>
    <name evidence="7" type="ORF">SAMN04489860_0510</name>
</gene>
<reference evidence="7 8" key="1">
    <citation type="submission" date="2016-10" db="EMBL/GenBank/DDBJ databases">
        <authorList>
            <person name="de Groot N.N."/>
        </authorList>
    </citation>
    <scope>NUCLEOTIDE SEQUENCE [LARGE SCALE GENOMIC DNA]</scope>
    <source>
        <strain evidence="7 8">DSM 22126</strain>
    </source>
</reference>
<protein>
    <submittedName>
        <fullName evidence="7">RDD family protein</fullName>
    </submittedName>
</protein>
<comment type="subcellular location">
    <subcellularLocation>
        <location evidence="1">Membrane</location>
        <topology evidence="1">Multi-pass membrane protein</topology>
    </subcellularLocation>
</comment>
<evidence type="ECO:0000259" key="6">
    <source>
        <dbReference type="Pfam" id="PF06271"/>
    </source>
</evidence>
<feature type="transmembrane region" description="Helical" evidence="5">
    <location>
        <begin position="24"/>
        <end position="48"/>
    </location>
</feature>
<keyword evidence="3 5" id="KW-1133">Transmembrane helix</keyword>
<evidence type="ECO:0000256" key="3">
    <source>
        <dbReference type="ARBA" id="ARBA00022989"/>
    </source>
</evidence>
<dbReference type="InterPro" id="IPR010432">
    <property type="entry name" value="RDD"/>
</dbReference>
<dbReference type="eggNOG" id="COG0388">
    <property type="taxonomic scope" value="Bacteria"/>
</dbReference>